<dbReference type="GO" id="GO:0009396">
    <property type="term" value="P:folic acid-containing compound biosynthetic process"/>
    <property type="evidence" value="ECO:0007669"/>
    <property type="project" value="InterPro"/>
</dbReference>
<dbReference type="NCBIfam" id="TIGR00553">
    <property type="entry name" value="pabB"/>
    <property type="match status" value="1"/>
</dbReference>
<dbReference type="InterPro" id="IPR015890">
    <property type="entry name" value="Chorismate_C"/>
</dbReference>
<dbReference type="GO" id="GO:0000162">
    <property type="term" value="P:L-tryptophan biosynthetic process"/>
    <property type="evidence" value="ECO:0007669"/>
    <property type="project" value="TreeGrafter"/>
</dbReference>
<dbReference type="EMBL" id="JACCBI010000001">
    <property type="protein sequence ID" value="NYD65972.1"/>
    <property type="molecule type" value="Genomic_DNA"/>
</dbReference>
<evidence type="ECO:0000313" key="8">
    <source>
        <dbReference type="Proteomes" id="UP000581087"/>
    </source>
</evidence>
<accession>A0A4Q2M2W5</accession>
<comment type="caution">
    <text evidence="6">The sequence shown here is derived from an EMBL/GenBank/DDBJ whole genome shotgun (WGS) entry which is preliminary data.</text>
</comment>
<reference evidence="5 8" key="2">
    <citation type="submission" date="2020-07" db="EMBL/GenBank/DDBJ databases">
        <title>Sequencing the genomes of 1000 actinobacteria strains.</title>
        <authorList>
            <person name="Klenk H.-P."/>
        </authorList>
    </citation>
    <scope>NUCLEOTIDE SEQUENCE [LARGE SCALE GENOMIC DNA]</scope>
    <source>
        <strain evidence="5 8">DSM 23870</strain>
    </source>
</reference>
<dbReference type="EC" id="2.6.1.85" evidence="1"/>
<evidence type="ECO:0000259" key="4">
    <source>
        <dbReference type="Pfam" id="PF04715"/>
    </source>
</evidence>
<dbReference type="RefSeq" id="WP_129175108.1">
    <property type="nucleotide sequence ID" value="NZ_JACCBI010000001.1"/>
</dbReference>
<evidence type="ECO:0000256" key="1">
    <source>
        <dbReference type="ARBA" id="ARBA00013139"/>
    </source>
</evidence>
<evidence type="ECO:0000313" key="7">
    <source>
        <dbReference type="Proteomes" id="UP000292686"/>
    </source>
</evidence>
<evidence type="ECO:0000259" key="3">
    <source>
        <dbReference type="Pfam" id="PF00425"/>
    </source>
</evidence>
<evidence type="ECO:0000256" key="2">
    <source>
        <dbReference type="ARBA" id="ARBA00022679"/>
    </source>
</evidence>
<dbReference type="GO" id="GO:0008153">
    <property type="term" value="P:4-aminobenzoate biosynthetic process"/>
    <property type="evidence" value="ECO:0007669"/>
    <property type="project" value="TreeGrafter"/>
</dbReference>
<keyword evidence="7" id="KW-1185">Reference proteome</keyword>
<dbReference type="Pfam" id="PF00425">
    <property type="entry name" value="Chorismate_bind"/>
    <property type="match status" value="1"/>
</dbReference>
<gene>
    <name evidence="6" type="primary">pabB</name>
    <name evidence="5" type="ORF">BJ972_000491</name>
    <name evidence="6" type="ORF">ESP50_11145</name>
</gene>
<keyword evidence="2 6" id="KW-0808">Transferase</keyword>
<dbReference type="Proteomes" id="UP000292686">
    <property type="component" value="Unassembled WGS sequence"/>
</dbReference>
<dbReference type="InterPro" id="IPR005802">
    <property type="entry name" value="ADC_synth_comp_1"/>
</dbReference>
<protein>
    <recommendedName>
        <fullName evidence="1">aminodeoxychorismate synthase</fullName>
        <ecNumber evidence="1">2.6.1.85</ecNumber>
    </recommendedName>
</protein>
<dbReference type="OrthoDB" id="3518032at2"/>
<dbReference type="PANTHER" id="PTHR11236">
    <property type="entry name" value="AMINOBENZOATE/ANTHRANILATE SYNTHASE"/>
    <property type="match status" value="1"/>
</dbReference>
<feature type="domain" description="Anthranilate synthase component I N-terminal" evidence="4">
    <location>
        <begin position="14"/>
        <end position="150"/>
    </location>
</feature>
<proteinExistence type="predicted"/>
<sequence>MSGRVRRVDAGAWRDPADVFASLFGGETFAFWLDSGPYAVEGMSYIGSASASSQLITADVSSGTVTTSWPERPDRGMTVEAASVFDVLAADIGDGRGDGGFDLGWVGWFGYELAAATTGAPVADARTPDAAWLLVERMIAFDHRARTVTLVARESDDAESWIERTRAALQAVEPRAPRARQRSTTEPRWRHDATHYAQLIERAHESIRRGDAYQLCLTNEIRIDIAPDPVDVYLDLRASNPVHHGGLLRFGDIALLSASPEQFLHIERGIVTTKPIKGTRPRGASGAEDAALRDELLASDKERAENVMIVDLMRNDLGRIAERGSVTVPVLLDVESYSNVHQLVSTVRAEIPPTAEPLDVVAAAFPAGSMTGAPKIRALSILHELEGGPRGIYAGAFGYLSRTGAVDLAMVIRSIVIDPHGVSIGTGGGITALSVAADEIEETRVKVRALLAVLGVDDRDDPAGPNPLIR</sequence>
<dbReference type="AlphaFoldDB" id="A0A4Q2M2W5"/>
<dbReference type="SUPFAM" id="SSF56322">
    <property type="entry name" value="ADC synthase"/>
    <property type="match status" value="1"/>
</dbReference>
<evidence type="ECO:0000313" key="6">
    <source>
        <dbReference type="EMBL" id="RXZ86305.1"/>
    </source>
</evidence>
<dbReference type="InterPro" id="IPR005801">
    <property type="entry name" value="ADC_synthase"/>
</dbReference>
<dbReference type="Gene3D" id="3.60.120.10">
    <property type="entry name" value="Anthranilate synthase"/>
    <property type="match status" value="1"/>
</dbReference>
<dbReference type="GO" id="GO:0005737">
    <property type="term" value="C:cytoplasm"/>
    <property type="evidence" value="ECO:0007669"/>
    <property type="project" value="TreeGrafter"/>
</dbReference>
<dbReference type="EMBL" id="SDPM01000005">
    <property type="protein sequence ID" value="RXZ86305.1"/>
    <property type="molecule type" value="Genomic_DNA"/>
</dbReference>
<feature type="domain" description="Chorismate-utilising enzyme C-terminal" evidence="3">
    <location>
        <begin position="194"/>
        <end position="446"/>
    </location>
</feature>
<organism evidence="6 7">
    <name type="scientific">Agromyces atrinae</name>
    <dbReference type="NCBI Taxonomy" id="592376"/>
    <lineage>
        <taxon>Bacteria</taxon>
        <taxon>Bacillati</taxon>
        <taxon>Actinomycetota</taxon>
        <taxon>Actinomycetes</taxon>
        <taxon>Micrococcales</taxon>
        <taxon>Microbacteriaceae</taxon>
        <taxon>Agromyces</taxon>
    </lineage>
</organism>
<dbReference type="Pfam" id="PF04715">
    <property type="entry name" value="Anth_synt_I_N"/>
    <property type="match status" value="1"/>
</dbReference>
<dbReference type="PRINTS" id="PR00095">
    <property type="entry name" value="ANTSNTHASEI"/>
</dbReference>
<reference evidence="6 7" key="1">
    <citation type="submission" date="2019-01" db="EMBL/GenBank/DDBJ databases">
        <title>Agromyces.</title>
        <authorList>
            <person name="Li J."/>
        </authorList>
    </citation>
    <scope>NUCLEOTIDE SEQUENCE [LARGE SCALE GENOMIC DNA]</scope>
    <source>
        <strain evidence="6 7">DSM 23870</strain>
    </source>
</reference>
<dbReference type="Proteomes" id="UP000581087">
    <property type="component" value="Unassembled WGS sequence"/>
</dbReference>
<dbReference type="InterPro" id="IPR006805">
    <property type="entry name" value="Anth_synth_I_N"/>
</dbReference>
<evidence type="ECO:0000313" key="5">
    <source>
        <dbReference type="EMBL" id="NYD65972.1"/>
    </source>
</evidence>
<dbReference type="PANTHER" id="PTHR11236:SF18">
    <property type="entry name" value="AMINODEOXYCHORISMATE SYNTHASE"/>
    <property type="match status" value="1"/>
</dbReference>
<keyword evidence="6" id="KW-0032">Aminotransferase</keyword>
<dbReference type="GO" id="GO:0046820">
    <property type="term" value="F:4-amino-4-deoxychorismate synthase activity"/>
    <property type="evidence" value="ECO:0007669"/>
    <property type="project" value="UniProtKB-EC"/>
</dbReference>
<name>A0A4Q2M2W5_9MICO</name>
<dbReference type="InterPro" id="IPR019999">
    <property type="entry name" value="Anth_synth_I-like"/>
</dbReference>